<feature type="binding site" evidence="9">
    <location>
        <position position="203"/>
    </location>
    <ligand>
        <name>L-aspartate</name>
        <dbReference type="ChEBI" id="CHEBI:29991"/>
    </ligand>
</feature>
<evidence type="ECO:0000256" key="8">
    <source>
        <dbReference type="ARBA" id="ARBA00023146"/>
    </source>
</evidence>
<dbReference type="InterPro" id="IPR004365">
    <property type="entry name" value="NA-bd_OB_tRNA"/>
</dbReference>
<dbReference type="InterPro" id="IPR045864">
    <property type="entry name" value="aa-tRNA-synth_II/BPL/LPL"/>
</dbReference>
<feature type="binding site" evidence="9">
    <location>
        <position position="349"/>
    </location>
    <ligand>
        <name>L-aspartate</name>
        <dbReference type="ChEBI" id="CHEBI:29991"/>
    </ligand>
</feature>
<organism evidence="11 12">
    <name type="scientific">Meiothermus taiwanensis</name>
    <dbReference type="NCBI Taxonomy" id="172827"/>
    <lineage>
        <taxon>Bacteria</taxon>
        <taxon>Thermotogati</taxon>
        <taxon>Deinococcota</taxon>
        <taxon>Deinococci</taxon>
        <taxon>Thermales</taxon>
        <taxon>Thermaceae</taxon>
        <taxon>Meiothermus</taxon>
    </lineage>
</organism>
<dbReference type="GO" id="GO:0005829">
    <property type="term" value="C:cytosol"/>
    <property type="evidence" value="ECO:0007669"/>
    <property type="project" value="TreeGrafter"/>
</dbReference>
<comment type="catalytic activity">
    <reaction evidence="9">
        <text>tRNA(Asx) + L-aspartate + ATP = L-aspartyl-tRNA(Asx) + AMP + diphosphate</text>
        <dbReference type="Rhea" id="RHEA:18349"/>
        <dbReference type="Rhea" id="RHEA-COMP:9710"/>
        <dbReference type="Rhea" id="RHEA-COMP:9711"/>
        <dbReference type="ChEBI" id="CHEBI:29991"/>
        <dbReference type="ChEBI" id="CHEBI:30616"/>
        <dbReference type="ChEBI" id="CHEBI:33019"/>
        <dbReference type="ChEBI" id="CHEBI:78442"/>
        <dbReference type="ChEBI" id="CHEBI:78516"/>
        <dbReference type="ChEBI" id="CHEBI:456215"/>
        <dbReference type="EC" id="6.1.1.23"/>
    </reaction>
</comment>
<dbReference type="RefSeq" id="WP_027887071.1">
    <property type="nucleotide sequence ID" value="NZ_JBHSXZ010000038.1"/>
</dbReference>
<evidence type="ECO:0000313" key="12">
    <source>
        <dbReference type="Proteomes" id="UP000266089"/>
    </source>
</evidence>
<dbReference type="PANTHER" id="PTHR43450">
    <property type="entry name" value="ASPARTYL-TRNA SYNTHETASE"/>
    <property type="match status" value="1"/>
</dbReference>
<dbReference type="Gene3D" id="2.40.50.140">
    <property type="entry name" value="Nucleic acid-binding proteins"/>
    <property type="match status" value="1"/>
</dbReference>
<dbReference type="GO" id="GO:0004815">
    <property type="term" value="F:aspartate-tRNA ligase activity"/>
    <property type="evidence" value="ECO:0007669"/>
    <property type="project" value="UniProtKB-UniRule"/>
</dbReference>
<feature type="binding site" evidence="9">
    <location>
        <begin position="203"/>
        <end position="205"/>
    </location>
    <ligand>
        <name>ATP</name>
        <dbReference type="ChEBI" id="CHEBI:30616"/>
    </ligand>
</feature>
<comment type="subunit">
    <text evidence="9">Homodimer.</text>
</comment>
<dbReference type="InterPro" id="IPR002312">
    <property type="entry name" value="Asp/Asn-tRNA-synth_IIb"/>
</dbReference>
<dbReference type="Pfam" id="PF01336">
    <property type="entry name" value="tRNA_anti-codon"/>
    <property type="match status" value="1"/>
</dbReference>
<dbReference type="PROSITE" id="PS50862">
    <property type="entry name" value="AA_TRNA_LIGASE_II"/>
    <property type="match status" value="1"/>
</dbReference>
<feature type="binding site" evidence="9">
    <location>
        <position position="160"/>
    </location>
    <ligand>
        <name>L-aspartate</name>
        <dbReference type="ChEBI" id="CHEBI:29991"/>
    </ligand>
</feature>
<feature type="site" description="Important for tRNA non-discrimination" evidence="9">
    <location>
        <position position="74"/>
    </location>
</feature>
<dbReference type="CDD" id="cd00776">
    <property type="entry name" value="AsxRS_core"/>
    <property type="match status" value="1"/>
</dbReference>
<comment type="function">
    <text evidence="9">Aspartyl-tRNA synthetase with relaxed tRNA specificity since it is able to aspartylate not only its cognate tRNA(Asp) but also tRNA(Asn). Reaction proceeds in two steps: L-aspartate is first activated by ATP to form Asp-AMP and then transferred to the acceptor end of tRNA(Asp/Asn).</text>
</comment>
<comment type="subcellular location">
    <subcellularLocation>
        <location evidence="1 9">Cytoplasm</location>
    </subcellularLocation>
</comment>
<name>A0A399E114_9DEIN</name>
<evidence type="ECO:0000256" key="3">
    <source>
        <dbReference type="ARBA" id="ARBA00022490"/>
    </source>
</evidence>
<dbReference type="NCBIfam" id="NF003483">
    <property type="entry name" value="PRK05159.1"/>
    <property type="match status" value="1"/>
</dbReference>
<keyword evidence="7 9" id="KW-0648">Protein biosynthesis</keyword>
<evidence type="ECO:0000256" key="1">
    <source>
        <dbReference type="ARBA" id="ARBA00004496"/>
    </source>
</evidence>
<evidence type="ECO:0000256" key="6">
    <source>
        <dbReference type="ARBA" id="ARBA00022840"/>
    </source>
</evidence>
<dbReference type="InterPro" id="IPR004523">
    <property type="entry name" value="Asp-tRNA_synthase_2"/>
</dbReference>
<evidence type="ECO:0000313" key="11">
    <source>
        <dbReference type="EMBL" id="RIH75931.1"/>
    </source>
</evidence>
<dbReference type="SUPFAM" id="SSF55681">
    <property type="entry name" value="Class II aaRS and biotin synthetases"/>
    <property type="match status" value="1"/>
</dbReference>
<dbReference type="GO" id="GO:0003723">
    <property type="term" value="F:RNA binding"/>
    <property type="evidence" value="ECO:0007669"/>
    <property type="project" value="TreeGrafter"/>
</dbReference>
<dbReference type="InterPro" id="IPR012340">
    <property type="entry name" value="NA-bd_OB-fold"/>
</dbReference>
<dbReference type="InterPro" id="IPR004364">
    <property type="entry name" value="Aa-tRNA-synt_II"/>
</dbReference>
<gene>
    <name evidence="11" type="primary">aspS2</name>
    <name evidence="9" type="synonym">aspS</name>
    <name evidence="11" type="ORF">Mcate_01985</name>
</gene>
<comment type="caution">
    <text evidence="11">The sequence shown here is derived from an EMBL/GenBank/DDBJ whole genome shotgun (WGS) entry which is preliminary data.</text>
</comment>
<dbReference type="EMBL" id="QWKX01000054">
    <property type="protein sequence ID" value="RIH75931.1"/>
    <property type="molecule type" value="Genomic_DNA"/>
</dbReference>
<dbReference type="OrthoDB" id="9802326at2"/>
<keyword evidence="4 9" id="KW-0436">Ligase</keyword>
<keyword evidence="8 9" id="KW-0030">Aminoacyl-tRNA synthetase</keyword>
<feature type="domain" description="Aminoacyl-transfer RNA synthetases class-II family profile" evidence="10">
    <location>
        <begin position="127"/>
        <end position="423"/>
    </location>
</feature>
<protein>
    <recommendedName>
        <fullName evidence="9">Aspartate--tRNA(Asp/Asn) ligase</fullName>
        <ecNumber evidence="9">6.1.1.23</ecNumber>
    </recommendedName>
    <alternativeName>
        <fullName evidence="9">Aspartyl-tRNA synthetase</fullName>
        <shortName evidence="9">AspRS</shortName>
    </alternativeName>
    <alternativeName>
        <fullName evidence="9">Non-discriminating aspartyl-tRNA synthetase</fullName>
        <shortName evidence="9">ND-AspRS</shortName>
    </alternativeName>
</protein>
<dbReference type="EC" id="6.1.1.23" evidence="9"/>
<comment type="similarity">
    <text evidence="2 9">Belongs to the class-II aminoacyl-tRNA synthetase family. Type 2 subfamily.</text>
</comment>
<evidence type="ECO:0000256" key="5">
    <source>
        <dbReference type="ARBA" id="ARBA00022741"/>
    </source>
</evidence>
<dbReference type="NCBIfam" id="TIGR00458">
    <property type="entry name" value="aspS_nondisc"/>
    <property type="match status" value="1"/>
</dbReference>
<keyword evidence="3 9" id="KW-0963">Cytoplasm</keyword>
<dbReference type="SUPFAM" id="SSF50249">
    <property type="entry name" value="Nucleic acid-binding proteins"/>
    <property type="match status" value="1"/>
</dbReference>
<feature type="binding site" evidence="9">
    <location>
        <position position="353"/>
    </location>
    <ligand>
        <name>L-aspartate</name>
        <dbReference type="ChEBI" id="CHEBI:29991"/>
    </ligand>
</feature>
<dbReference type="GO" id="GO:0017101">
    <property type="term" value="C:aminoacyl-tRNA synthetase multienzyme complex"/>
    <property type="evidence" value="ECO:0007669"/>
    <property type="project" value="TreeGrafter"/>
</dbReference>
<dbReference type="Gene3D" id="3.30.930.10">
    <property type="entry name" value="Bira Bifunctional Protein, Domain 2"/>
    <property type="match status" value="1"/>
</dbReference>
<evidence type="ECO:0000256" key="4">
    <source>
        <dbReference type="ARBA" id="ARBA00022598"/>
    </source>
</evidence>
<evidence type="ECO:0000259" key="10">
    <source>
        <dbReference type="PROSITE" id="PS50862"/>
    </source>
</evidence>
<dbReference type="FunFam" id="3.30.930.10:FF:000038">
    <property type="entry name" value="Aspartate--tRNA ligase"/>
    <property type="match status" value="1"/>
</dbReference>
<evidence type="ECO:0000256" key="7">
    <source>
        <dbReference type="ARBA" id="ARBA00022917"/>
    </source>
</evidence>
<dbReference type="Proteomes" id="UP000266089">
    <property type="component" value="Unassembled WGS sequence"/>
</dbReference>
<sequence length="423" mass="47824">MSRTLASQIAAHVGQTVTLQGFLHWKRDLGGIQFALLRDRSGIVQVVVDKRFELPLAESSMRVVGEVVANAKAPGGYEVVAQEIEFYAKASEPSPIEIPKEEWRVNPETLLEYRYVSLRGEKARAPLKIQAALVRGFRNYLDSQGFTEIFTPKIVSAGAEGGSNLFGIDYFEHRAYLAQSPQLYKQIMVGVFERVYEVAPVFRAEQHATSRHLNEYLSLDVEMGFIESEQDVMNLEEDLIRAMLDEARHTAAPECELLGVEWPNLAEMPRLEHPEARRILREELGMPVGADFNEEAERALGAWAKEKWGVDFLFISKYPESARPFYAYPEGDGSTRGFDLLFRGLEITSGGQRIHQYEVLVEQLKKKGHDPAHFAGYLEVFKYGMPPHGGFAIGAERLTQKLVGLPNVRYARAFPRDRHRLTP</sequence>
<feature type="binding site" evidence="9">
    <location>
        <begin position="394"/>
        <end position="397"/>
    </location>
    <ligand>
        <name>ATP</name>
        <dbReference type="ChEBI" id="CHEBI:30616"/>
    </ligand>
</feature>
<keyword evidence="6 9" id="KW-0067">ATP-binding</keyword>
<reference evidence="11 12" key="1">
    <citation type="submission" date="2018-08" db="EMBL/GenBank/DDBJ databases">
        <title>Meiothermus cateniformans JCM 15151 genome sequencing project.</title>
        <authorList>
            <person name="Da Costa M.S."/>
            <person name="Albuquerque L."/>
            <person name="Raposo P."/>
            <person name="Froufe H.J.C."/>
            <person name="Barroso C.S."/>
            <person name="Egas C."/>
        </authorList>
    </citation>
    <scope>NUCLEOTIDE SEQUENCE [LARGE SCALE GENOMIC DNA]</scope>
    <source>
        <strain evidence="11 12">JCM 15151</strain>
    </source>
</reference>
<dbReference type="GO" id="GO:0050560">
    <property type="term" value="F:aspartate-tRNA(Asn) ligase activity"/>
    <property type="evidence" value="ECO:0007669"/>
    <property type="project" value="UniProtKB-EC"/>
</dbReference>
<dbReference type="Pfam" id="PF00152">
    <property type="entry name" value="tRNA-synt_2"/>
    <property type="match status" value="1"/>
</dbReference>
<feature type="region of interest" description="Aspartate" evidence="9">
    <location>
        <begin position="182"/>
        <end position="185"/>
    </location>
</feature>
<evidence type="ECO:0000256" key="2">
    <source>
        <dbReference type="ARBA" id="ARBA00005312"/>
    </source>
</evidence>
<feature type="binding site" evidence="9">
    <location>
        <position position="346"/>
    </location>
    <ligand>
        <name>ATP</name>
        <dbReference type="ChEBI" id="CHEBI:30616"/>
    </ligand>
</feature>
<proteinExistence type="inferred from homology"/>
<evidence type="ECO:0000256" key="9">
    <source>
        <dbReference type="HAMAP-Rule" id="MF_02075"/>
    </source>
</evidence>
<dbReference type="PANTHER" id="PTHR43450:SF1">
    <property type="entry name" value="ASPARTATE--TRNA LIGASE, CYTOPLASMIC"/>
    <property type="match status" value="1"/>
</dbReference>
<dbReference type="HAMAP" id="MF_02075">
    <property type="entry name" value="Asp_tRNA_synth_type2"/>
    <property type="match status" value="1"/>
</dbReference>
<keyword evidence="5 9" id="KW-0547">Nucleotide-binding</keyword>
<accession>A0A399E114</accession>
<dbReference type="GO" id="GO:0006422">
    <property type="term" value="P:aspartyl-tRNA aminoacylation"/>
    <property type="evidence" value="ECO:0007669"/>
    <property type="project" value="UniProtKB-UniRule"/>
</dbReference>
<dbReference type="AlphaFoldDB" id="A0A399E114"/>
<feature type="binding site" evidence="9">
    <location>
        <begin position="211"/>
        <end position="213"/>
    </location>
    <ligand>
        <name>ATP</name>
        <dbReference type="ChEBI" id="CHEBI:30616"/>
    </ligand>
</feature>
<dbReference type="GO" id="GO:0005524">
    <property type="term" value="F:ATP binding"/>
    <property type="evidence" value="ECO:0007669"/>
    <property type="project" value="UniProtKB-UniRule"/>
</dbReference>
<dbReference type="InterPro" id="IPR006195">
    <property type="entry name" value="aa-tRNA-synth_II"/>
</dbReference>
<dbReference type="PRINTS" id="PR01042">
    <property type="entry name" value="TRNASYNTHASP"/>
</dbReference>